<evidence type="ECO:0000256" key="2">
    <source>
        <dbReference type="SAM" id="MobiDB-lite"/>
    </source>
</evidence>
<keyword evidence="1" id="KW-0175">Coiled coil</keyword>
<protein>
    <recommendedName>
        <fullName evidence="5">Magnesium transporter MgtE intracellular domain-containing protein</fullName>
    </recommendedName>
</protein>
<feature type="compositionally biased region" description="Low complexity" evidence="2">
    <location>
        <begin position="171"/>
        <end position="183"/>
    </location>
</feature>
<evidence type="ECO:0000313" key="3">
    <source>
        <dbReference type="EMBL" id="AHM03719.1"/>
    </source>
</evidence>
<sequence>MCLGLMFAASGVLRLGALDGAWATEPAAPATETAGLGPTGPLRTALEEATALRARLTEREAELDVREAAVEAAQALVEERLAALEQAEARLARLVALSDSAAETDLGQLTRVYETMPPEAAAPLFERMEPSFAAGFLSRMAPATSAALLAELDPAAAYAISVVLATRNATAPTRRPPAGAEAPVAEDTEN</sequence>
<name>W8RRA9_9RHOB</name>
<dbReference type="HOGENOM" id="CLU_126536_0_0_5"/>
<dbReference type="STRING" id="1294273.roselon_01331"/>
<evidence type="ECO:0000256" key="1">
    <source>
        <dbReference type="SAM" id="Coils"/>
    </source>
</evidence>
<dbReference type="AlphaFoldDB" id="W8RRA9"/>
<dbReference type="eggNOG" id="COG3334">
    <property type="taxonomic scope" value="Bacteria"/>
</dbReference>
<dbReference type="SUPFAM" id="SSF158791">
    <property type="entry name" value="MgtE N-terminal domain-like"/>
    <property type="match status" value="1"/>
</dbReference>
<proteinExistence type="predicted"/>
<keyword evidence="4" id="KW-1185">Reference proteome</keyword>
<organism evidence="3 4">
    <name type="scientific">Roseicyclus elongatus DSM 19469</name>
    <dbReference type="NCBI Taxonomy" id="1294273"/>
    <lineage>
        <taxon>Bacteria</taxon>
        <taxon>Pseudomonadati</taxon>
        <taxon>Pseudomonadota</taxon>
        <taxon>Alphaproteobacteria</taxon>
        <taxon>Rhodobacterales</taxon>
        <taxon>Roseobacteraceae</taxon>
        <taxon>Roseicyclus</taxon>
    </lineage>
</organism>
<dbReference type="KEGG" id="red:roselon_01331"/>
<reference evidence="3 4" key="1">
    <citation type="submission" date="2013-03" db="EMBL/GenBank/DDBJ databases">
        <authorList>
            <person name="Fiebig A."/>
            <person name="Goeker M."/>
            <person name="Klenk H.-P.P."/>
        </authorList>
    </citation>
    <scope>NUCLEOTIDE SEQUENCE [LARGE SCALE GENOMIC DNA]</scope>
    <source>
        <strain evidence="4">DSM 19469</strain>
    </source>
</reference>
<evidence type="ECO:0000313" key="4">
    <source>
        <dbReference type="Proteomes" id="UP000019593"/>
    </source>
</evidence>
<dbReference type="EMBL" id="CP004372">
    <property type="protein sequence ID" value="AHM03719.1"/>
    <property type="molecule type" value="Genomic_DNA"/>
</dbReference>
<gene>
    <name evidence="3" type="ORF">roselon_01331</name>
</gene>
<accession>W8RRA9</accession>
<dbReference type="Proteomes" id="UP000019593">
    <property type="component" value="Chromosome"/>
</dbReference>
<feature type="region of interest" description="Disordered" evidence="2">
    <location>
        <begin position="171"/>
        <end position="190"/>
    </location>
</feature>
<feature type="coiled-coil region" evidence="1">
    <location>
        <begin position="42"/>
        <end position="104"/>
    </location>
</feature>
<evidence type="ECO:0008006" key="5">
    <source>
        <dbReference type="Google" id="ProtNLM"/>
    </source>
</evidence>